<dbReference type="Proteomes" id="UP000465622">
    <property type="component" value="Chromosome"/>
</dbReference>
<dbReference type="Pfam" id="PF08592">
    <property type="entry name" value="Anthrone_oxy"/>
    <property type="match status" value="1"/>
</dbReference>
<evidence type="ECO:0008006" key="4">
    <source>
        <dbReference type="Google" id="ProtNLM"/>
    </source>
</evidence>
<organism evidence="2 3">
    <name type="scientific">Mycolicibacterium mageritense</name>
    <name type="common">Mycobacterium mageritense</name>
    <dbReference type="NCBI Taxonomy" id="53462"/>
    <lineage>
        <taxon>Bacteria</taxon>
        <taxon>Bacillati</taxon>
        <taxon>Actinomycetota</taxon>
        <taxon>Actinomycetes</taxon>
        <taxon>Mycobacteriales</taxon>
        <taxon>Mycobacteriaceae</taxon>
        <taxon>Mycolicibacterium</taxon>
    </lineage>
</organism>
<feature type="transmembrane region" description="Helical" evidence="1">
    <location>
        <begin position="77"/>
        <end position="98"/>
    </location>
</feature>
<feature type="transmembrane region" description="Helical" evidence="1">
    <location>
        <begin position="131"/>
        <end position="149"/>
    </location>
</feature>
<evidence type="ECO:0000313" key="2">
    <source>
        <dbReference type="EMBL" id="BBX34934.1"/>
    </source>
</evidence>
<keyword evidence="1" id="KW-1133">Transmembrane helix</keyword>
<feature type="transmembrane region" description="Helical" evidence="1">
    <location>
        <begin position="6"/>
        <end position="28"/>
    </location>
</feature>
<proteinExistence type="predicted"/>
<keyword evidence="1" id="KW-0472">Membrane</keyword>
<keyword evidence="3" id="KW-1185">Reference proteome</keyword>
<keyword evidence="1" id="KW-0812">Transmembrane</keyword>
<feature type="transmembrane region" description="Helical" evidence="1">
    <location>
        <begin position="49"/>
        <end position="71"/>
    </location>
</feature>
<reference evidence="2 3" key="1">
    <citation type="journal article" date="2019" name="Emerg. Microbes Infect.">
        <title>Comprehensive subspecies identification of 175 nontuberculous mycobacteria species based on 7547 genomic profiles.</title>
        <authorList>
            <person name="Matsumoto Y."/>
            <person name="Kinjo T."/>
            <person name="Motooka D."/>
            <person name="Nabeya D."/>
            <person name="Jung N."/>
            <person name="Uechi K."/>
            <person name="Horii T."/>
            <person name="Iida T."/>
            <person name="Fujita J."/>
            <person name="Nakamura S."/>
        </authorList>
    </citation>
    <scope>NUCLEOTIDE SEQUENCE [LARGE SCALE GENOMIC DNA]</scope>
    <source>
        <strain evidence="2 3">JCM 12375</strain>
    </source>
</reference>
<dbReference type="RefSeq" id="WP_036429200.1">
    <property type="nucleotide sequence ID" value="NZ_AP022567.1"/>
</dbReference>
<gene>
    <name evidence="2" type="ORF">MMAGJ_42160</name>
</gene>
<dbReference type="EMBL" id="AP022567">
    <property type="protein sequence ID" value="BBX34934.1"/>
    <property type="molecule type" value="Genomic_DNA"/>
</dbReference>
<name>A0ABM7HWF7_MYCME</name>
<sequence length="150" mass="15722">MEQIVQILAIVVTGPLVGVEFGVAAFLNPILGRLPDEAYRQARGAGSRIFGTVMPFWYCTAAVLLIAATLINPGLPLIAAVVLMGAVMVLTLTTLVPINNRIAAWAGGPADTAAAPPELAHRWDRLHRVRVALLAVLLVLVVTAAVAGLD</sequence>
<accession>A0ABM7HWF7</accession>
<evidence type="ECO:0000313" key="3">
    <source>
        <dbReference type="Proteomes" id="UP000465622"/>
    </source>
</evidence>
<protein>
    <recommendedName>
        <fullName evidence="4">DUF1772 domain-containing protein</fullName>
    </recommendedName>
</protein>
<evidence type="ECO:0000256" key="1">
    <source>
        <dbReference type="SAM" id="Phobius"/>
    </source>
</evidence>
<dbReference type="InterPro" id="IPR013901">
    <property type="entry name" value="Anthrone_oxy"/>
</dbReference>